<evidence type="ECO:0000256" key="3">
    <source>
        <dbReference type="ARBA" id="ARBA00004394"/>
    </source>
</evidence>
<dbReference type="HOGENOM" id="CLU_058440_1_0_1"/>
<evidence type="ECO:0000256" key="18">
    <source>
        <dbReference type="SAM" id="Phobius"/>
    </source>
</evidence>
<evidence type="ECO:0000256" key="6">
    <source>
        <dbReference type="ARBA" id="ARBA00013776"/>
    </source>
</evidence>
<dbReference type="InterPro" id="IPR018939">
    <property type="entry name" value="Autophagy-rel_prot_27"/>
</dbReference>
<dbReference type="GO" id="GO:0000139">
    <property type="term" value="C:Golgi membrane"/>
    <property type="evidence" value="ECO:0007669"/>
    <property type="project" value="UniProtKB-SubCell"/>
</dbReference>
<dbReference type="Reactome" id="R-DDI-8856828">
    <property type="pathway name" value="Clathrin-mediated endocytosis"/>
</dbReference>
<evidence type="ECO:0000313" key="21">
    <source>
        <dbReference type="EMBL" id="EAL61108.1"/>
    </source>
</evidence>
<keyword evidence="17" id="KW-0968">Cytoplasmic vesicle</keyword>
<evidence type="ECO:0000256" key="16">
    <source>
        <dbReference type="ARBA" id="ARBA00023157"/>
    </source>
</evidence>
<dbReference type="InParanoid" id="Q54CZ8"/>
<comment type="subcellular location">
    <subcellularLocation>
        <location evidence="2">Cytoplasmic vesicle membrane</location>
        <topology evidence="2">Single-pass type I membrane protein</topology>
    </subcellularLocation>
    <subcellularLocation>
        <location evidence="3">Golgi apparatus membrane</location>
    </subcellularLocation>
    <subcellularLocation>
        <location evidence="1">Mitochondrion membrane</location>
        <topology evidence="1">Single-pass membrane protein</topology>
    </subcellularLocation>
    <subcellularLocation>
        <location evidence="4">Preautophagosomal structure membrane</location>
        <topology evidence="4">Single-pass type I membrane protein</topology>
    </subcellularLocation>
</comment>
<dbReference type="Pfam" id="PF09451">
    <property type="entry name" value="ATG27"/>
    <property type="match status" value="1"/>
</dbReference>
<gene>
    <name evidence="21" type="ORF">DDB_G0292610</name>
</gene>
<feature type="domain" description="MRH" evidence="20">
    <location>
        <begin position="24"/>
        <end position="160"/>
    </location>
</feature>
<dbReference type="Proteomes" id="UP000002195">
    <property type="component" value="Unassembled WGS sequence"/>
</dbReference>
<dbReference type="PANTHER" id="PTHR15071:SF37">
    <property type="entry name" value="AUTOPHAGY-RELATED PROTEIN 27"/>
    <property type="match status" value="1"/>
</dbReference>
<evidence type="ECO:0000256" key="14">
    <source>
        <dbReference type="ARBA" id="ARBA00023128"/>
    </source>
</evidence>
<dbReference type="KEGG" id="ddi:DDB_G0292610"/>
<dbReference type="RefSeq" id="XP_629522.1">
    <property type="nucleotide sequence ID" value="XM_629520.1"/>
</dbReference>
<comment type="caution">
    <text evidence="21">The sequence shown here is derived from an EMBL/GenBank/DDBJ whole genome shotgun (WGS) entry which is preliminary data.</text>
</comment>
<evidence type="ECO:0000256" key="11">
    <source>
        <dbReference type="ARBA" id="ARBA00022989"/>
    </source>
</evidence>
<keyword evidence="12" id="KW-0072">Autophagy</keyword>
<evidence type="ECO:0000256" key="4">
    <source>
        <dbReference type="ARBA" id="ARBA00004472"/>
    </source>
</evidence>
<dbReference type="GeneID" id="8628777"/>
<dbReference type="PhylomeDB" id="Q54CZ8"/>
<feature type="signal peptide" evidence="19">
    <location>
        <begin position="1"/>
        <end position="19"/>
    </location>
</feature>
<evidence type="ECO:0000256" key="1">
    <source>
        <dbReference type="ARBA" id="ARBA00004304"/>
    </source>
</evidence>
<keyword evidence="10" id="KW-0653">Protein transport</keyword>
<dbReference type="GO" id="GO:0015031">
    <property type="term" value="P:protein transport"/>
    <property type="evidence" value="ECO:0007669"/>
    <property type="project" value="UniProtKB-KW"/>
</dbReference>
<dbReference type="eggNOG" id="ENOG502SECP">
    <property type="taxonomic scope" value="Eukaryota"/>
</dbReference>
<organism evidence="21 22">
    <name type="scientific">Dictyostelium discoideum</name>
    <name type="common">Social amoeba</name>
    <dbReference type="NCBI Taxonomy" id="44689"/>
    <lineage>
        <taxon>Eukaryota</taxon>
        <taxon>Amoebozoa</taxon>
        <taxon>Evosea</taxon>
        <taxon>Eumycetozoa</taxon>
        <taxon>Dictyostelia</taxon>
        <taxon>Dictyosteliales</taxon>
        <taxon>Dictyosteliaceae</taxon>
        <taxon>Dictyostelium</taxon>
    </lineage>
</organism>
<reference evidence="21 22" key="1">
    <citation type="journal article" date="2005" name="Nature">
        <title>The genome of the social amoeba Dictyostelium discoideum.</title>
        <authorList>
            <consortium name="The Dictyostelium discoideum Sequencing Consortium"/>
            <person name="Eichinger L."/>
            <person name="Pachebat J.A."/>
            <person name="Glockner G."/>
            <person name="Rajandream M.A."/>
            <person name="Sucgang R."/>
            <person name="Berriman M."/>
            <person name="Song J."/>
            <person name="Olsen R."/>
            <person name="Szafranski K."/>
            <person name="Xu Q."/>
            <person name="Tunggal B."/>
            <person name="Kummerfeld S."/>
            <person name="Madera M."/>
            <person name="Konfortov B.A."/>
            <person name="Rivero F."/>
            <person name="Bankier A.T."/>
            <person name="Lehmann R."/>
            <person name="Hamlin N."/>
            <person name="Davies R."/>
            <person name="Gaudet P."/>
            <person name="Fey P."/>
            <person name="Pilcher K."/>
            <person name="Chen G."/>
            <person name="Saunders D."/>
            <person name="Sodergren E."/>
            <person name="Davis P."/>
            <person name="Kerhornou A."/>
            <person name="Nie X."/>
            <person name="Hall N."/>
            <person name="Anjard C."/>
            <person name="Hemphill L."/>
            <person name="Bason N."/>
            <person name="Farbrother P."/>
            <person name="Desany B."/>
            <person name="Just E."/>
            <person name="Morio T."/>
            <person name="Rost R."/>
            <person name="Churcher C."/>
            <person name="Cooper J."/>
            <person name="Haydock S."/>
            <person name="van Driessche N."/>
            <person name="Cronin A."/>
            <person name="Goodhead I."/>
            <person name="Muzny D."/>
            <person name="Mourier T."/>
            <person name="Pain A."/>
            <person name="Lu M."/>
            <person name="Harper D."/>
            <person name="Lindsay R."/>
            <person name="Hauser H."/>
            <person name="James K."/>
            <person name="Quiles M."/>
            <person name="Madan Babu M."/>
            <person name="Saito T."/>
            <person name="Buchrieser C."/>
            <person name="Wardroper A."/>
            <person name="Felder M."/>
            <person name="Thangavelu M."/>
            <person name="Johnson D."/>
            <person name="Knights A."/>
            <person name="Loulseged H."/>
            <person name="Mungall K."/>
            <person name="Oliver K."/>
            <person name="Price C."/>
            <person name="Quail M.A."/>
            <person name="Urushihara H."/>
            <person name="Hernandez J."/>
            <person name="Rabbinowitsch E."/>
            <person name="Steffen D."/>
            <person name="Sanders M."/>
            <person name="Ma J."/>
            <person name="Kohara Y."/>
            <person name="Sharp S."/>
            <person name="Simmonds M."/>
            <person name="Spiegler S."/>
            <person name="Tivey A."/>
            <person name="Sugano S."/>
            <person name="White B."/>
            <person name="Walker D."/>
            <person name="Woodward J."/>
            <person name="Winckler T."/>
            <person name="Tanaka Y."/>
            <person name="Shaulsky G."/>
            <person name="Schleicher M."/>
            <person name="Weinstock G."/>
            <person name="Rosenthal A."/>
            <person name="Cox E.C."/>
            <person name="Chisholm R.L."/>
            <person name="Gibbs R."/>
            <person name="Loomis W.F."/>
            <person name="Platzer M."/>
            <person name="Kay R.R."/>
            <person name="Williams J."/>
            <person name="Dear P.H."/>
            <person name="Noegel A.A."/>
            <person name="Barrell B."/>
            <person name="Kuspa A."/>
        </authorList>
    </citation>
    <scope>NUCLEOTIDE SEQUENCE [LARGE SCALE GENOMIC DNA]</scope>
    <source>
        <strain evidence="21 22">AX4</strain>
    </source>
</reference>
<dbReference type="SMR" id="Q54CZ8"/>
<dbReference type="InterPro" id="IPR044865">
    <property type="entry name" value="MRH_dom"/>
</dbReference>
<sequence length="255" mass="26644">MKFIASILLVLAIATMAFGQGSPSQCTHNGINYGALSNGSYSALSAVSGTNPQGKYRYYWNICGVATQCKNDAAAACQMQVGGTSPPTPVGLITMGSWQTVSNLPSLQYTTSSKCSSGNMRTMVVSLQCSQNANSIQATLVNENKCIYSTVMSGKDLCSGGSGSGDNNNSGSNGGDQPKKGGIGGGWIFIIILLSVTVVYIVGGIIFNAKVKHQHGSDMFPNKEMWVNFGGLIKDGVFFIKSKVTGTGGQGYQQV</sequence>
<dbReference type="PROSITE" id="PS51914">
    <property type="entry name" value="MRH"/>
    <property type="match status" value="1"/>
</dbReference>
<keyword evidence="13" id="KW-0333">Golgi apparatus</keyword>
<keyword evidence="7" id="KW-0813">Transport</keyword>
<comment type="similarity">
    <text evidence="5">Belongs to the ATG27 family.</text>
</comment>
<dbReference type="GO" id="GO:0006914">
    <property type="term" value="P:autophagy"/>
    <property type="evidence" value="ECO:0007669"/>
    <property type="project" value="UniProtKB-KW"/>
</dbReference>
<keyword evidence="11 18" id="KW-1133">Transmembrane helix</keyword>
<dbReference type="GO" id="GO:0030659">
    <property type="term" value="C:cytoplasmic vesicle membrane"/>
    <property type="evidence" value="ECO:0007669"/>
    <property type="project" value="UniProtKB-SubCell"/>
</dbReference>
<dbReference type="STRING" id="44689.Q54CZ8"/>
<keyword evidence="9 19" id="KW-0732">Signal</keyword>
<dbReference type="Gene3D" id="2.70.130.10">
    <property type="entry name" value="Mannose-6-phosphate receptor binding domain"/>
    <property type="match status" value="1"/>
</dbReference>
<evidence type="ECO:0000256" key="19">
    <source>
        <dbReference type="SAM" id="SignalP"/>
    </source>
</evidence>
<evidence type="ECO:0000256" key="17">
    <source>
        <dbReference type="ARBA" id="ARBA00023329"/>
    </source>
</evidence>
<dbReference type="SUPFAM" id="SSF50911">
    <property type="entry name" value="Mannose 6-phosphate receptor domain"/>
    <property type="match status" value="1"/>
</dbReference>
<evidence type="ECO:0000313" key="22">
    <source>
        <dbReference type="Proteomes" id="UP000002195"/>
    </source>
</evidence>
<dbReference type="GO" id="GO:0034045">
    <property type="term" value="C:phagophore assembly site membrane"/>
    <property type="evidence" value="ECO:0007669"/>
    <property type="project" value="UniProtKB-SubCell"/>
</dbReference>
<evidence type="ECO:0000259" key="20">
    <source>
        <dbReference type="PROSITE" id="PS51914"/>
    </source>
</evidence>
<evidence type="ECO:0000256" key="15">
    <source>
        <dbReference type="ARBA" id="ARBA00023136"/>
    </source>
</evidence>
<evidence type="ECO:0000256" key="7">
    <source>
        <dbReference type="ARBA" id="ARBA00022448"/>
    </source>
</evidence>
<dbReference type="AlphaFoldDB" id="Q54CZ8"/>
<evidence type="ECO:0000256" key="2">
    <source>
        <dbReference type="ARBA" id="ARBA00004358"/>
    </source>
</evidence>
<dbReference type="TCDB" id="9.B.247.1.7">
    <property type="family name" value="the mannose 6-phosphate receptor (m6pr) family"/>
</dbReference>
<keyword evidence="14" id="KW-0496">Mitochondrion</keyword>
<dbReference type="VEuPathDB" id="AmoebaDB:DDB_G0292610"/>
<feature type="chain" id="PRO_5004249485" description="Autophagy-related protein 27" evidence="19">
    <location>
        <begin position="20"/>
        <end position="255"/>
    </location>
</feature>
<keyword evidence="8 18" id="KW-0812">Transmembrane</keyword>
<keyword evidence="15 18" id="KW-0472">Membrane</keyword>
<dbReference type="InterPro" id="IPR009011">
    <property type="entry name" value="Man6P_isomerase_rcpt-bd_dom_sf"/>
</dbReference>
<dbReference type="EMBL" id="AAFI02000194">
    <property type="protein sequence ID" value="EAL61108.1"/>
    <property type="molecule type" value="Genomic_DNA"/>
</dbReference>
<feature type="transmembrane region" description="Helical" evidence="18">
    <location>
        <begin position="187"/>
        <end position="209"/>
    </location>
</feature>
<evidence type="ECO:0000256" key="5">
    <source>
        <dbReference type="ARBA" id="ARBA00005363"/>
    </source>
</evidence>
<dbReference type="PANTHER" id="PTHR15071">
    <property type="entry name" value="MANNOSE-6-PHOSPHATE RECEPTOR FAMILY MEMBER"/>
    <property type="match status" value="1"/>
</dbReference>
<keyword evidence="16" id="KW-1015">Disulfide bond</keyword>
<evidence type="ECO:0000256" key="8">
    <source>
        <dbReference type="ARBA" id="ARBA00022692"/>
    </source>
</evidence>
<dbReference type="OMA" id="CENIAVC"/>
<name>Q54CZ8_DICDI</name>
<protein>
    <recommendedName>
        <fullName evidence="6">Autophagy-related protein 27</fullName>
    </recommendedName>
</protein>
<accession>Q54CZ8</accession>
<dbReference type="Reactome" id="R-DDI-8856825">
    <property type="pathway name" value="Cargo recognition for clathrin-mediated endocytosis"/>
</dbReference>
<evidence type="ECO:0000256" key="10">
    <source>
        <dbReference type="ARBA" id="ARBA00022927"/>
    </source>
</evidence>
<dbReference type="dictyBase" id="DDB_G0292610"/>
<dbReference type="GO" id="GO:0031966">
    <property type="term" value="C:mitochondrial membrane"/>
    <property type="evidence" value="ECO:0007669"/>
    <property type="project" value="UniProtKB-SubCell"/>
</dbReference>
<evidence type="ECO:0000256" key="12">
    <source>
        <dbReference type="ARBA" id="ARBA00023006"/>
    </source>
</evidence>
<evidence type="ECO:0000256" key="9">
    <source>
        <dbReference type="ARBA" id="ARBA00022729"/>
    </source>
</evidence>
<dbReference type="PaxDb" id="44689-DDB0184474"/>
<evidence type="ECO:0000256" key="13">
    <source>
        <dbReference type="ARBA" id="ARBA00023034"/>
    </source>
</evidence>
<proteinExistence type="inferred from homology"/>
<keyword evidence="22" id="KW-1185">Reference proteome</keyword>